<gene>
    <name evidence="2" type="ORF">WJX64_00470</name>
</gene>
<evidence type="ECO:0000313" key="3">
    <source>
        <dbReference type="Proteomes" id="UP001425155"/>
    </source>
</evidence>
<dbReference type="RefSeq" id="WP_342110730.1">
    <property type="nucleotide sequence ID" value="NZ_JBCAUN010000001.1"/>
</dbReference>
<evidence type="ECO:0000259" key="1">
    <source>
        <dbReference type="Pfam" id="PF25355"/>
    </source>
</evidence>
<name>A0ABU9W1C5_9MICO</name>
<evidence type="ECO:0000313" key="2">
    <source>
        <dbReference type="EMBL" id="MEN1945011.1"/>
    </source>
</evidence>
<comment type="caution">
    <text evidence="2">The sequence shown here is derived from an EMBL/GenBank/DDBJ whole genome shotgun (WGS) entry which is preliminary data.</text>
</comment>
<reference evidence="2 3" key="1">
    <citation type="submission" date="2024-03" db="EMBL/GenBank/DDBJ databases">
        <title>YIM 134122 draft genome.</title>
        <authorList>
            <person name="Zuo S."/>
            <person name="Xiong L."/>
        </authorList>
    </citation>
    <scope>NUCLEOTIDE SEQUENCE [LARGE SCALE GENOMIC DNA]</scope>
    <source>
        <strain evidence="2 3">YIM 134122</strain>
    </source>
</reference>
<keyword evidence="3" id="KW-1185">Reference proteome</keyword>
<organism evidence="2 3">
    <name type="scientific">Leifsonia stereocauli</name>
    <dbReference type="NCBI Taxonomy" id="3134136"/>
    <lineage>
        <taxon>Bacteria</taxon>
        <taxon>Bacillati</taxon>
        <taxon>Actinomycetota</taxon>
        <taxon>Actinomycetes</taxon>
        <taxon>Micrococcales</taxon>
        <taxon>Microbacteriaceae</taxon>
        <taxon>Leifsonia</taxon>
    </lineage>
</organism>
<dbReference type="InterPro" id="IPR057204">
    <property type="entry name" value="DUF7882"/>
</dbReference>
<accession>A0ABU9W1C5</accession>
<dbReference type="Proteomes" id="UP001425155">
    <property type="component" value="Unassembled WGS sequence"/>
</dbReference>
<dbReference type="EMBL" id="JBCLVG010000001">
    <property type="protein sequence ID" value="MEN1945011.1"/>
    <property type="molecule type" value="Genomic_DNA"/>
</dbReference>
<dbReference type="Pfam" id="PF25355">
    <property type="entry name" value="DUF7882"/>
    <property type="match status" value="1"/>
</dbReference>
<proteinExistence type="predicted"/>
<protein>
    <recommendedName>
        <fullName evidence="1">DUF7882 domain-containing protein</fullName>
    </recommendedName>
</protein>
<feature type="domain" description="DUF7882" evidence="1">
    <location>
        <begin position="1"/>
        <end position="96"/>
    </location>
</feature>
<sequence>MGQLIYGEGTAYDMDDRTMSHVRVAVGARLRRREAFYVSWTESHTTGSGRVSLWLSPSIPLQFRFNGSRPVELNREWLRALDASAFNEGGMIVMPESEASAYVRARSRPDDQLISMP</sequence>